<evidence type="ECO:0000313" key="15">
    <source>
        <dbReference type="Proteomes" id="UP000015620"/>
    </source>
</evidence>
<dbReference type="NCBIfam" id="NF004046">
    <property type="entry name" value="PRK05563.1"/>
    <property type="match status" value="1"/>
</dbReference>
<keyword evidence="5" id="KW-0479">Metal-binding</keyword>
<dbReference type="STRING" id="1291379.TPE_0539"/>
<dbReference type="RefSeq" id="WP_020964335.1">
    <property type="nucleotide sequence ID" value="NC_022097.1"/>
</dbReference>
<dbReference type="SMART" id="SM00382">
    <property type="entry name" value="AAA"/>
    <property type="match status" value="1"/>
</dbReference>
<gene>
    <name evidence="11" type="primary">dnaX</name>
    <name evidence="14" type="ORF">TPE_0539</name>
</gene>
<evidence type="ECO:0000256" key="9">
    <source>
        <dbReference type="ARBA" id="ARBA00022932"/>
    </source>
</evidence>
<dbReference type="GO" id="GO:0006261">
    <property type="term" value="P:DNA-templated DNA replication"/>
    <property type="evidence" value="ECO:0007669"/>
    <property type="project" value="TreeGrafter"/>
</dbReference>
<dbReference type="InterPro" id="IPR012763">
    <property type="entry name" value="DNA_pol_III_sug/sutau_N"/>
</dbReference>
<feature type="region of interest" description="Disordered" evidence="12">
    <location>
        <begin position="471"/>
        <end position="494"/>
    </location>
</feature>
<protein>
    <recommendedName>
        <fullName evidence="11">DNA polymerase III subunit gamma/tau</fullName>
        <ecNumber evidence="11">2.7.7.7</ecNumber>
    </recommendedName>
</protein>
<feature type="region of interest" description="Disordered" evidence="12">
    <location>
        <begin position="512"/>
        <end position="535"/>
    </location>
</feature>
<dbReference type="Proteomes" id="UP000015620">
    <property type="component" value="Chromosome"/>
</dbReference>
<feature type="compositionally biased region" description="Basic and acidic residues" evidence="12">
    <location>
        <begin position="482"/>
        <end position="492"/>
    </location>
</feature>
<dbReference type="PRINTS" id="PR00300">
    <property type="entry name" value="CLPPROTEASEA"/>
</dbReference>
<keyword evidence="8 11" id="KW-0067">ATP-binding</keyword>
<evidence type="ECO:0000256" key="7">
    <source>
        <dbReference type="ARBA" id="ARBA00022833"/>
    </source>
</evidence>
<comment type="similarity">
    <text evidence="1 11">Belongs to the DnaX/STICHEL family.</text>
</comment>
<dbReference type="Gene3D" id="1.20.272.10">
    <property type="match status" value="1"/>
</dbReference>
<feature type="domain" description="AAA+ ATPase" evidence="13">
    <location>
        <begin position="37"/>
        <end position="178"/>
    </location>
</feature>
<dbReference type="GO" id="GO:0003887">
    <property type="term" value="F:DNA-directed DNA polymerase activity"/>
    <property type="evidence" value="ECO:0007669"/>
    <property type="project" value="UniProtKB-KW"/>
</dbReference>
<accession>S5ZSG9</accession>
<comment type="catalytic activity">
    <reaction evidence="10 11">
        <text>DNA(n) + a 2'-deoxyribonucleoside 5'-triphosphate = DNA(n+1) + diphosphate</text>
        <dbReference type="Rhea" id="RHEA:22508"/>
        <dbReference type="Rhea" id="RHEA-COMP:17339"/>
        <dbReference type="Rhea" id="RHEA-COMP:17340"/>
        <dbReference type="ChEBI" id="CHEBI:33019"/>
        <dbReference type="ChEBI" id="CHEBI:61560"/>
        <dbReference type="ChEBI" id="CHEBI:173112"/>
        <dbReference type="EC" id="2.7.7.7"/>
    </reaction>
</comment>
<dbReference type="InterPro" id="IPR003593">
    <property type="entry name" value="AAA+_ATPase"/>
</dbReference>
<evidence type="ECO:0000256" key="1">
    <source>
        <dbReference type="ARBA" id="ARBA00006360"/>
    </source>
</evidence>
<comment type="subunit">
    <text evidence="11">DNA polymerase III contains a core (composed of alpha, epsilon and theta chains) that associates with a tau subunit. This core dimerizes to form the POLIII' complex. PolIII' associates with the gamma complex (composed of gamma, delta, delta', psi and chi chains) and with the beta chain to form the complete DNA polymerase III complex.</text>
</comment>
<name>S5ZSG9_9SPIR</name>
<sequence>MEYQVTATRRRPQRFEDLLGQEFVAATLQKSIEAGKIAHAYLFSGPRGCGKTSSARILAKVLNCAEGPKSTPCGKCTSCEEITLGSCLDVIEIDGASNTGVNDVRQIKDEILFPPNSNRYKIYIIDEVHMLSTSAFNALLKTIEEPPPYVVFIFATTEIHKVPATIKSRCQQFNFKLVPIEILKEALAGAAAELNIQADDEALYWIAREATGSVRDAYTLFDQVAAFSDGHITFEKIHEKLGLTGIESINKLVSACTAKRGHEALVVLDEILQNGISVEQVVSDCADYFRSLLLVKHGITKEALIGQRAERFPQEILTGWNSVQIEQALSIMLQLFKDLRFSVDPRYELELAVSRLAWLTDYVSPQELKTAYDAARNLLASNAALPESGSGNIYSEKRSHTGNRRQNTDSPYLQNTNGVNLPDYGGSGYPNAGNGKYQNTGNSYLHGKGEDQSFSGAGSLTEQFKAILKNGSASNKPYGSDSVKHEEEKKTVETGLSNQAVRIEQNNTIKNDNANNRIENNPNKNILTGNSSQNKTVSSEELEEIKKRAAEILSKQYGLLASAVGQSREWTLKNESLFIIAKSAFDVSLLQKHSEILRNTVTELMGLNCKIVIKEFIPPEKNEKEPLPEEKKHPYKILMIEDIFMGKVVEKKAVDEGSSDIEETEFGGSSETVSEYVS</sequence>
<dbReference type="GO" id="GO:0005524">
    <property type="term" value="F:ATP binding"/>
    <property type="evidence" value="ECO:0007669"/>
    <property type="project" value="UniProtKB-KW"/>
</dbReference>
<feature type="region of interest" description="Disordered" evidence="12">
    <location>
        <begin position="655"/>
        <end position="678"/>
    </location>
</feature>
<dbReference type="KEGG" id="tped:TPE_0539"/>
<dbReference type="AlphaFoldDB" id="S5ZSG9"/>
<keyword evidence="3 11" id="KW-0548">Nucleotidyltransferase</keyword>
<dbReference type="GO" id="GO:0009360">
    <property type="term" value="C:DNA polymerase III complex"/>
    <property type="evidence" value="ECO:0007669"/>
    <property type="project" value="InterPro"/>
</dbReference>
<dbReference type="InterPro" id="IPR027417">
    <property type="entry name" value="P-loop_NTPase"/>
</dbReference>
<dbReference type="InterPro" id="IPR050238">
    <property type="entry name" value="DNA_Rep/Repair_Clamp_Loader"/>
</dbReference>
<dbReference type="InterPro" id="IPR008921">
    <property type="entry name" value="DNA_pol3_clamp-load_cplx_C"/>
</dbReference>
<keyword evidence="6 11" id="KW-0547">Nucleotide-binding</keyword>
<evidence type="ECO:0000256" key="5">
    <source>
        <dbReference type="ARBA" id="ARBA00022723"/>
    </source>
</evidence>
<evidence type="ECO:0000256" key="3">
    <source>
        <dbReference type="ARBA" id="ARBA00022695"/>
    </source>
</evidence>
<dbReference type="NCBIfam" id="NF005173">
    <property type="entry name" value="PRK06647.1"/>
    <property type="match status" value="1"/>
</dbReference>
<dbReference type="GO" id="GO:0046872">
    <property type="term" value="F:metal ion binding"/>
    <property type="evidence" value="ECO:0007669"/>
    <property type="project" value="UniProtKB-KW"/>
</dbReference>
<dbReference type="SUPFAM" id="SSF52540">
    <property type="entry name" value="P-loop containing nucleoside triphosphate hydrolases"/>
    <property type="match status" value="1"/>
</dbReference>
<comment type="function">
    <text evidence="11">DNA polymerase III is a complex, multichain enzyme responsible for most of the replicative synthesis in bacteria. This DNA polymerase also exhibits 3' to 5' exonuclease activity.</text>
</comment>
<keyword evidence="7" id="KW-0862">Zinc</keyword>
<keyword evidence="15" id="KW-1185">Reference proteome</keyword>
<keyword evidence="9 11" id="KW-0239">DNA-directed DNA polymerase</keyword>
<dbReference type="PANTHER" id="PTHR11669:SF0">
    <property type="entry name" value="PROTEIN STICHEL-LIKE 2"/>
    <property type="match status" value="1"/>
</dbReference>
<evidence type="ECO:0000256" key="10">
    <source>
        <dbReference type="ARBA" id="ARBA00049244"/>
    </source>
</evidence>
<feature type="compositionally biased region" description="Polar residues" evidence="12">
    <location>
        <begin position="404"/>
        <end position="419"/>
    </location>
</feature>
<dbReference type="EMBL" id="CP004120">
    <property type="protein sequence ID" value="AGT43035.1"/>
    <property type="molecule type" value="Genomic_DNA"/>
</dbReference>
<evidence type="ECO:0000256" key="12">
    <source>
        <dbReference type="SAM" id="MobiDB-lite"/>
    </source>
</evidence>
<evidence type="ECO:0000259" key="13">
    <source>
        <dbReference type="SMART" id="SM00382"/>
    </source>
</evidence>
<evidence type="ECO:0000256" key="4">
    <source>
        <dbReference type="ARBA" id="ARBA00022705"/>
    </source>
</evidence>
<dbReference type="PATRIC" id="fig|1291379.3.peg.542"/>
<dbReference type="Gene3D" id="3.40.50.300">
    <property type="entry name" value="P-loop containing nucleotide triphosphate hydrolases"/>
    <property type="match status" value="1"/>
</dbReference>
<keyword evidence="2 11" id="KW-0808">Transferase</keyword>
<feature type="compositionally biased region" description="Polar residues" evidence="12">
    <location>
        <begin position="667"/>
        <end position="678"/>
    </location>
</feature>
<dbReference type="PANTHER" id="PTHR11669">
    <property type="entry name" value="REPLICATION FACTOR C / DNA POLYMERASE III GAMMA-TAU SUBUNIT"/>
    <property type="match status" value="1"/>
</dbReference>
<keyword evidence="4 11" id="KW-0235">DNA replication</keyword>
<feature type="compositionally biased region" description="Low complexity" evidence="12">
    <location>
        <begin position="512"/>
        <end position="525"/>
    </location>
</feature>
<proteinExistence type="inferred from homology"/>
<evidence type="ECO:0000256" key="8">
    <source>
        <dbReference type="ARBA" id="ARBA00022840"/>
    </source>
</evidence>
<dbReference type="Pfam" id="PF13177">
    <property type="entry name" value="DNA_pol3_delta2"/>
    <property type="match status" value="1"/>
</dbReference>
<evidence type="ECO:0000256" key="11">
    <source>
        <dbReference type="RuleBase" id="RU364063"/>
    </source>
</evidence>
<feature type="region of interest" description="Disordered" evidence="12">
    <location>
        <begin position="389"/>
        <end position="450"/>
    </location>
</feature>
<dbReference type="InterPro" id="IPR001270">
    <property type="entry name" value="ClpA/B"/>
</dbReference>
<dbReference type="Pfam" id="PF12169">
    <property type="entry name" value="DNA_pol3_gamma3"/>
    <property type="match status" value="1"/>
</dbReference>
<dbReference type="FunFam" id="3.40.50.300:FF:000014">
    <property type="entry name" value="DNA polymerase III subunit gamma/tau"/>
    <property type="match status" value="1"/>
</dbReference>
<feature type="compositionally biased region" description="Polar residues" evidence="12">
    <location>
        <begin position="526"/>
        <end position="535"/>
    </location>
</feature>
<dbReference type="SUPFAM" id="SSF48019">
    <property type="entry name" value="post-AAA+ oligomerization domain-like"/>
    <property type="match status" value="1"/>
</dbReference>
<dbReference type="CDD" id="cd18137">
    <property type="entry name" value="HLD_clamp_pol_III_gamma_tau"/>
    <property type="match status" value="1"/>
</dbReference>
<dbReference type="EC" id="2.7.7.7" evidence="11"/>
<evidence type="ECO:0000256" key="2">
    <source>
        <dbReference type="ARBA" id="ARBA00022679"/>
    </source>
</evidence>
<evidence type="ECO:0000313" key="14">
    <source>
        <dbReference type="EMBL" id="AGT43035.1"/>
    </source>
</evidence>
<dbReference type="InterPro" id="IPR045085">
    <property type="entry name" value="HLD_clamp_pol_III_gamma_tau"/>
</dbReference>
<reference evidence="14 15" key="1">
    <citation type="journal article" date="2013" name="PLoS ONE">
        <title>Genome-Wide Relatedness of Treponema pedis, from Gingiva and Necrotic Skin Lesions of Pigs, with the Human Oral Pathogen Treponema denticola.</title>
        <authorList>
            <person name="Svartstrom O."/>
            <person name="Mushtaq M."/>
            <person name="Pringle M."/>
            <person name="Segerman B."/>
        </authorList>
    </citation>
    <scope>NUCLEOTIDE SEQUENCE [LARGE SCALE GENOMIC DNA]</scope>
    <source>
        <strain evidence="14">T A4</strain>
    </source>
</reference>
<evidence type="ECO:0000256" key="6">
    <source>
        <dbReference type="ARBA" id="ARBA00022741"/>
    </source>
</evidence>
<dbReference type="GeneID" id="301091317"/>
<dbReference type="NCBIfam" id="TIGR02397">
    <property type="entry name" value="dnaX_nterm"/>
    <property type="match status" value="1"/>
</dbReference>
<dbReference type="HOGENOM" id="CLU_006229_0_4_12"/>
<organism evidence="14 15">
    <name type="scientific">Treponema pedis str. T A4</name>
    <dbReference type="NCBI Taxonomy" id="1291379"/>
    <lineage>
        <taxon>Bacteria</taxon>
        <taxon>Pseudomonadati</taxon>
        <taxon>Spirochaetota</taxon>
        <taxon>Spirochaetia</taxon>
        <taxon>Spirochaetales</taxon>
        <taxon>Treponemataceae</taxon>
        <taxon>Treponema</taxon>
    </lineage>
</organism>
<dbReference type="Gene3D" id="1.10.8.60">
    <property type="match status" value="1"/>
</dbReference>
<dbReference type="GO" id="GO:0003677">
    <property type="term" value="F:DNA binding"/>
    <property type="evidence" value="ECO:0007669"/>
    <property type="project" value="InterPro"/>
</dbReference>
<dbReference type="InterPro" id="IPR022754">
    <property type="entry name" value="DNA_pol_III_gamma-3"/>
</dbReference>
<dbReference type="CDD" id="cd00009">
    <property type="entry name" value="AAA"/>
    <property type="match status" value="1"/>
</dbReference>
<dbReference type="Pfam" id="PF22608">
    <property type="entry name" value="DNAX_ATPase_lid"/>
    <property type="match status" value="1"/>
</dbReference>